<dbReference type="InterPro" id="IPR012340">
    <property type="entry name" value="NA-bd_OB-fold"/>
</dbReference>
<protein>
    <recommendedName>
        <fullName evidence="3">Replication protein A1</fullName>
    </recommendedName>
</protein>
<accession>A0AAV3RMX8</accession>
<keyword evidence="2" id="KW-1185">Reference proteome</keyword>
<evidence type="ECO:0008006" key="3">
    <source>
        <dbReference type="Google" id="ProtNLM"/>
    </source>
</evidence>
<reference evidence="1 2" key="1">
    <citation type="submission" date="2024-01" db="EMBL/GenBank/DDBJ databases">
        <title>The complete chloroplast genome sequence of Lithospermum erythrorhizon: insights into the phylogenetic relationship among Boraginaceae species and the maternal lineages of purple gromwells.</title>
        <authorList>
            <person name="Okada T."/>
            <person name="Watanabe K."/>
        </authorList>
    </citation>
    <scope>NUCLEOTIDE SEQUENCE [LARGE SCALE GENOMIC DNA]</scope>
</reference>
<proteinExistence type="predicted"/>
<dbReference type="EMBL" id="BAABME010028962">
    <property type="protein sequence ID" value="GAA0183018.1"/>
    <property type="molecule type" value="Genomic_DNA"/>
</dbReference>
<comment type="caution">
    <text evidence="1">The sequence shown here is derived from an EMBL/GenBank/DDBJ whole genome shotgun (WGS) entry which is preliminary data.</text>
</comment>
<evidence type="ECO:0000313" key="2">
    <source>
        <dbReference type="Proteomes" id="UP001454036"/>
    </source>
</evidence>
<evidence type="ECO:0000313" key="1">
    <source>
        <dbReference type="EMBL" id="GAA0183018.1"/>
    </source>
</evidence>
<dbReference type="AlphaFoldDB" id="A0AAV3RMX8"/>
<dbReference type="Proteomes" id="UP001454036">
    <property type="component" value="Unassembled WGS sequence"/>
</dbReference>
<organism evidence="1 2">
    <name type="scientific">Lithospermum erythrorhizon</name>
    <name type="common">Purple gromwell</name>
    <name type="synonym">Lithospermum officinale var. erythrorhizon</name>
    <dbReference type="NCBI Taxonomy" id="34254"/>
    <lineage>
        <taxon>Eukaryota</taxon>
        <taxon>Viridiplantae</taxon>
        <taxon>Streptophyta</taxon>
        <taxon>Embryophyta</taxon>
        <taxon>Tracheophyta</taxon>
        <taxon>Spermatophyta</taxon>
        <taxon>Magnoliopsida</taxon>
        <taxon>eudicotyledons</taxon>
        <taxon>Gunneridae</taxon>
        <taxon>Pentapetalae</taxon>
        <taxon>asterids</taxon>
        <taxon>lamiids</taxon>
        <taxon>Boraginales</taxon>
        <taxon>Boraginaceae</taxon>
        <taxon>Boraginoideae</taxon>
        <taxon>Lithospermeae</taxon>
        <taxon>Lithospermum</taxon>
    </lineage>
</organism>
<name>A0AAV3RMX8_LITER</name>
<sequence length="202" mass="22856">MEENNLLIPRINLETESWTAEVSVIEEMPTLTGSRSGTIYKRYVLIDDEECVAPVSSVLHLFGVFNITNAQLIANQIHWVLQRSTLIRPMPTSKPNLSTLIQKVVPFNKIVDTLDHDDLSIDIIGVIIRAEDRKRINTQFGEGTIQRFILVDMGRRPIFVSLWDEMTLTIGPLLEEAVNNFSIILATFIVLEVGDGVFSELY</sequence>
<dbReference type="Gene3D" id="2.40.50.140">
    <property type="entry name" value="Nucleic acid-binding proteins"/>
    <property type="match status" value="1"/>
</dbReference>
<gene>
    <name evidence="1" type="ORF">LIER_42325</name>
</gene>
<dbReference type="SUPFAM" id="SSF50249">
    <property type="entry name" value="Nucleic acid-binding proteins"/>
    <property type="match status" value="1"/>
</dbReference>